<gene>
    <name evidence="1" type="ORF">VKT23_013975</name>
</gene>
<dbReference type="Proteomes" id="UP001498398">
    <property type="component" value="Unassembled WGS sequence"/>
</dbReference>
<name>A0ABR1J204_9AGAR</name>
<evidence type="ECO:0000313" key="1">
    <source>
        <dbReference type="EMBL" id="KAK7447719.1"/>
    </source>
</evidence>
<reference evidence="1 2" key="1">
    <citation type="submission" date="2024-01" db="EMBL/GenBank/DDBJ databases">
        <title>A draft genome for the cacao thread blight pathogen Marasmiellus scandens.</title>
        <authorList>
            <person name="Baruah I.K."/>
            <person name="Leung J."/>
            <person name="Bukari Y."/>
            <person name="Amoako-Attah I."/>
            <person name="Meinhardt L.W."/>
            <person name="Bailey B.A."/>
            <person name="Cohen S.P."/>
        </authorList>
    </citation>
    <scope>NUCLEOTIDE SEQUENCE [LARGE SCALE GENOMIC DNA]</scope>
    <source>
        <strain evidence="1 2">GH-19</strain>
    </source>
</reference>
<dbReference type="SUPFAM" id="SSF52047">
    <property type="entry name" value="RNI-like"/>
    <property type="match status" value="1"/>
</dbReference>
<evidence type="ECO:0000313" key="2">
    <source>
        <dbReference type="Proteomes" id="UP001498398"/>
    </source>
</evidence>
<sequence>MAYSDDAYSTVLPQEIIDEIIDQLQHCTSSLKACTWVCHSWLARARKHLFHNFTFPPERAARQWAFQLDPDAFRERIRTLLMELSDCTLQPSLASAVSNLTINCQYTQMIPLMSSDLFFSQFPFQSLRKVSLERFPPFHRNKLLHVDSFGEFIQRNPFLQSFAFVRTPFVSAEEFISTMQTIGMHSRNLRSLVLYGVQVPRSKQGCSDLPLSQTQVDGKCFPYLESLDVRSVFDDAWVASLLEKLFHTSHVKRSGHVDANSIHTVVLGARWYLYDKVLMGCGLVTQLKLDMLSADIDCISESTFRPLVSLTRLEVYNCAMRERSSNFLVSFITVVLPCLERLEEFSVDFRGPLPEPEIASGKYTGQLSGFITPSFDSALSLLRSSNPYLTKIILNIPSILGWGMSIPRRWIYECLPKTRESGLLEVVFLE</sequence>
<keyword evidence="2" id="KW-1185">Reference proteome</keyword>
<evidence type="ECO:0008006" key="3">
    <source>
        <dbReference type="Google" id="ProtNLM"/>
    </source>
</evidence>
<accession>A0ABR1J204</accession>
<proteinExistence type="predicted"/>
<protein>
    <recommendedName>
        <fullName evidence="3">F-box domain-containing protein</fullName>
    </recommendedName>
</protein>
<dbReference type="EMBL" id="JBANRG010000040">
    <property type="protein sequence ID" value="KAK7447719.1"/>
    <property type="molecule type" value="Genomic_DNA"/>
</dbReference>
<comment type="caution">
    <text evidence="1">The sequence shown here is derived from an EMBL/GenBank/DDBJ whole genome shotgun (WGS) entry which is preliminary data.</text>
</comment>
<organism evidence="1 2">
    <name type="scientific">Marasmiellus scandens</name>
    <dbReference type="NCBI Taxonomy" id="2682957"/>
    <lineage>
        <taxon>Eukaryota</taxon>
        <taxon>Fungi</taxon>
        <taxon>Dikarya</taxon>
        <taxon>Basidiomycota</taxon>
        <taxon>Agaricomycotina</taxon>
        <taxon>Agaricomycetes</taxon>
        <taxon>Agaricomycetidae</taxon>
        <taxon>Agaricales</taxon>
        <taxon>Marasmiineae</taxon>
        <taxon>Omphalotaceae</taxon>
        <taxon>Marasmiellus</taxon>
    </lineage>
</organism>